<dbReference type="PANTHER" id="PTHR43166">
    <property type="entry name" value="AMINO ACID IMPORT ATP-BINDING PROTEIN"/>
    <property type="match status" value="1"/>
</dbReference>
<dbReference type="InterPro" id="IPR003593">
    <property type="entry name" value="AAA+_ATPase"/>
</dbReference>
<dbReference type="InterPro" id="IPR003439">
    <property type="entry name" value="ABC_transporter-like_ATP-bd"/>
</dbReference>
<evidence type="ECO:0000256" key="8">
    <source>
        <dbReference type="ARBA" id="ARBA00023136"/>
    </source>
</evidence>
<comment type="catalytic activity">
    <reaction evidence="10">
        <text>a polar amino acid(out) + ATP + H2O = a polar amino acid(in) + ADP + phosphate + H(+)</text>
        <dbReference type="Rhea" id="RHEA:14673"/>
        <dbReference type="ChEBI" id="CHEBI:15377"/>
        <dbReference type="ChEBI" id="CHEBI:15378"/>
        <dbReference type="ChEBI" id="CHEBI:30616"/>
        <dbReference type="ChEBI" id="CHEBI:43474"/>
        <dbReference type="ChEBI" id="CHEBI:62031"/>
        <dbReference type="ChEBI" id="CHEBI:456216"/>
        <dbReference type="EC" id="7.4.2.1"/>
    </reaction>
    <physiologicalReaction direction="left-to-right" evidence="10">
        <dbReference type="Rhea" id="RHEA:14674"/>
    </physiologicalReaction>
</comment>
<dbReference type="GO" id="GO:0005886">
    <property type="term" value="C:plasma membrane"/>
    <property type="evidence" value="ECO:0007669"/>
    <property type="project" value="UniProtKB-SubCell"/>
</dbReference>
<keyword evidence="7" id="KW-0029">Amino-acid transport</keyword>
<evidence type="ECO:0000313" key="13">
    <source>
        <dbReference type="Proteomes" id="UP001139502"/>
    </source>
</evidence>
<dbReference type="EC" id="7.4.2.1" evidence="9"/>
<dbReference type="PIRSF" id="PIRSF039085">
    <property type="entry name" value="ABC_ATPase_HisP"/>
    <property type="match status" value="1"/>
</dbReference>
<keyword evidence="4" id="KW-1003">Cell membrane</keyword>
<dbReference type="InterPro" id="IPR030679">
    <property type="entry name" value="ABC_ATPase_HisP-typ"/>
</dbReference>
<evidence type="ECO:0000313" key="12">
    <source>
        <dbReference type="EMBL" id="MCP3426944.1"/>
    </source>
</evidence>
<evidence type="ECO:0000256" key="6">
    <source>
        <dbReference type="ARBA" id="ARBA00022840"/>
    </source>
</evidence>
<evidence type="ECO:0000256" key="2">
    <source>
        <dbReference type="ARBA" id="ARBA00005417"/>
    </source>
</evidence>
<dbReference type="InterPro" id="IPR017871">
    <property type="entry name" value="ABC_transporter-like_CS"/>
</dbReference>
<evidence type="ECO:0000256" key="1">
    <source>
        <dbReference type="ARBA" id="ARBA00004202"/>
    </source>
</evidence>
<dbReference type="CDD" id="cd03262">
    <property type="entry name" value="ABC_HisP_GlnQ"/>
    <property type="match status" value="1"/>
</dbReference>
<protein>
    <recommendedName>
        <fullName evidence="9">ABC-type polar-amino-acid transporter</fullName>
        <ecNumber evidence="9">7.4.2.1</ecNumber>
    </recommendedName>
</protein>
<dbReference type="PANTHER" id="PTHR43166:SF9">
    <property type="entry name" value="GLUTAMATE_ASPARTATE IMPORT ATP-BINDING PROTEIN GLTL"/>
    <property type="match status" value="1"/>
</dbReference>
<feature type="domain" description="ABC transporter" evidence="11">
    <location>
        <begin position="15"/>
        <end position="255"/>
    </location>
</feature>
<dbReference type="GO" id="GO:0015426">
    <property type="term" value="F:ATPase-coupled polar amino acid-transporter activity"/>
    <property type="evidence" value="ECO:0007669"/>
    <property type="project" value="UniProtKB-EC"/>
</dbReference>
<keyword evidence="6 12" id="KW-0067">ATP-binding</keyword>
<dbReference type="FunFam" id="3.40.50.300:FF:000020">
    <property type="entry name" value="Amino acid ABC transporter ATP-binding component"/>
    <property type="match status" value="1"/>
</dbReference>
<accession>A0A9X2HC63</accession>
<dbReference type="Pfam" id="PF00005">
    <property type="entry name" value="ABC_tran"/>
    <property type="match status" value="1"/>
</dbReference>
<sequence>MVRMPGTVQNASPFLEAEDIWVEFNGKPAVKGISMRVDRGEVVAIIGPSGSGKSTFLRCINHLQAPTSGTVKIDGISVREGKGGHPKSKELTQLRRRVGMVFQQFNLFPNLTAVENIMLAQVQALGRTKKDARGRALALLDRVGLEHRANHYPGECSGGQQQRIAIARALALDPMVLLFDEPTSALDPELGAEVLGVMKEMASEGMTMIVVTHEMSFAEDVADRVAFIADGAIVEQGNPKEVLRKPQHSRTQRFLKAVLER</sequence>
<dbReference type="EMBL" id="JANAFB010000043">
    <property type="protein sequence ID" value="MCP3426944.1"/>
    <property type="molecule type" value="Genomic_DNA"/>
</dbReference>
<dbReference type="PROSITE" id="PS00211">
    <property type="entry name" value="ABC_TRANSPORTER_1"/>
    <property type="match status" value="1"/>
</dbReference>
<evidence type="ECO:0000259" key="11">
    <source>
        <dbReference type="PROSITE" id="PS50893"/>
    </source>
</evidence>
<keyword evidence="13" id="KW-1185">Reference proteome</keyword>
<name>A0A9X2HC63_9MICC</name>
<organism evidence="12 13">
    <name type="scientific">Rothia santali</name>
    <dbReference type="NCBI Taxonomy" id="2949643"/>
    <lineage>
        <taxon>Bacteria</taxon>
        <taxon>Bacillati</taxon>
        <taxon>Actinomycetota</taxon>
        <taxon>Actinomycetes</taxon>
        <taxon>Micrococcales</taxon>
        <taxon>Micrococcaceae</taxon>
        <taxon>Rothia</taxon>
    </lineage>
</organism>
<dbReference type="SUPFAM" id="SSF52540">
    <property type="entry name" value="P-loop containing nucleoside triphosphate hydrolases"/>
    <property type="match status" value="1"/>
</dbReference>
<evidence type="ECO:0000256" key="10">
    <source>
        <dbReference type="ARBA" id="ARBA00047624"/>
    </source>
</evidence>
<evidence type="ECO:0000256" key="9">
    <source>
        <dbReference type="ARBA" id="ARBA00038850"/>
    </source>
</evidence>
<reference evidence="12" key="1">
    <citation type="submission" date="2022-06" db="EMBL/GenBank/DDBJ databases">
        <title>Rothia sp. isolated from sandalwood seedling.</title>
        <authorList>
            <person name="Tuikhar N."/>
            <person name="Kirdat K."/>
            <person name="Thorat V."/>
            <person name="Swetha P."/>
            <person name="Padma S."/>
            <person name="Sundararaj R."/>
            <person name="Yadav A."/>
        </authorList>
    </citation>
    <scope>NUCLEOTIDE SEQUENCE</scope>
    <source>
        <strain evidence="12">AR01</strain>
    </source>
</reference>
<gene>
    <name evidence="12" type="ORF">NBM05_13235</name>
</gene>
<comment type="subcellular location">
    <subcellularLocation>
        <location evidence="1">Cell membrane</location>
        <topology evidence="1">Peripheral membrane protein</topology>
    </subcellularLocation>
</comment>
<evidence type="ECO:0000256" key="5">
    <source>
        <dbReference type="ARBA" id="ARBA00022741"/>
    </source>
</evidence>
<keyword evidence="8" id="KW-0472">Membrane</keyword>
<dbReference type="AlphaFoldDB" id="A0A9X2HC63"/>
<evidence type="ECO:0000256" key="3">
    <source>
        <dbReference type="ARBA" id="ARBA00022448"/>
    </source>
</evidence>
<keyword evidence="5" id="KW-0547">Nucleotide-binding</keyword>
<keyword evidence="3" id="KW-0813">Transport</keyword>
<proteinExistence type="inferred from homology"/>
<dbReference type="Proteomes" id="UP001139502">
    <property type="component" value="Unassembled WGS sequence"/>
</dbReference>
<dbReference type="InterPro" id="IPR027417">
    <property type="entry name" value="P-loop_NTPase"/>
</dbReference>
<dbReference type="PROSITE" id="PS50893">
    <property type="entry name" value="ABC_TRANSPORTER_2"/>
    <property type="match status" value="1"/>
</dbReference>
<dbReference type="GO" id="GO:0016887">
    <property type="term" value="F:ATP hydrolysis activity"/>
    <property type="evidence" value="ECO:0007669"/>
    <property type="project" value="InterPro"/>
</dbReference>
<dbReference type="InterPro" id="IPR050086">
    <property type="entry name" value="MetN_ABC_transporter-like"/>
</dbReference>
<comment type="caution">
    <text evidence="12">The sequence shown here is derived from an EMBL/GenBank/DDBJ whole genome shotgun (WGS) entry which is preliminary data.</text>
</comment>
<dbReference type="GO" id="GO:0005524">
    <property type="term" value="F:ATP binding"/>
    <property type="evidence" value="ECO:0007669"/>
    <property type="project" value="UniProtKB-KW"/>
</dbReference>
<dbReference type="SMART" id="SM00382">
    <property type="entry name" value="AAA"/>
    <property type="match status" value="1"/>
</dbReference>
<evidence type="ECO:0000256" key="4">
    <source>
        <dbReference type="ARBA" id="ARBA00022475"/>
    </source>
</evidence>
<evidence type="ECO:0000256" key="7">
    <source>
        <dbReference type="ARBA" id="ARBA00022970"/>
    </source>
</evidence>
<dbReference type="Gene3D" id="3.40.50.300">
    <property type="entry name" value="P-loop containing nucleotide triphosphate hydrolases"/>
    <property type="match status" value="1"/>
</dbReference>
<comment type="similarity">
    <text evidence="2">Belongs to the ABC transporter superfamily.</text>
</comment>